<evidence type="ECO:0000313" key="3">
    <source>
        <dbReference type="Proteomes" id="UP000192501"/>
    </source>
</evidence>
<reference evidence="2 3" key="1">
    <citation type="journal article" date="2017" name="Environ. Microbiol.">
        <title>Decay of the glycolytic pathway and adaptation to intranuclear parasitism within Enterocytozoonidae microsporidia.</title>
        <authorList>
            <person name="Wiredu Boakye D."/>
            <person name="Jaroenlak P."/>
            <person name="Prachumwat A."/>
            <person name="Williams T.A."/>
            <person name="Bateman K.S."/>
            <person name="Itsathitphaisarn O."/>
            <person name="Sritunyalucksana K."/>
            <person name="Paszkiewicz K.H."/>
            <person name="Moore K.A."/>
            <person name="Stentiford G.D."/>
            <person name="Williams B.A."/>
        </authorList>
    </citation>
    <scope>NUCLEOTIDE SEQUENCE [LARGE SCALE GENOMIC DNA]</scope>
    <source>
        <strain evidence="3">canceri</strain>
    </source>
</reference>
<dbReference type="VEuPathDB" id="MicrosporidiaDB:A0H76_2099"/>
<protein>
    <submittedName>
        <fullName evidence="2">Uncharacterized protein</fullName>
    </submittedName>
</protein>
<organism evidence="2 3">
    <name type="scientific">Hepatospora eriocheir</name>
    <dbReference type="NCBI Taxonomy" id="1081669"/>
    <lineage>
        <taxon>Eukaryota</taxon>
        <taxon>Fungi</taxon>
        <taxon>Fungi incertae sedis</taxon>
        <taxon>Microsporidia</taxon>
        <taxon>Hepatosporidae</taxon>
        <taxon>Hepatospora</taxon>
    </lineage>
</organism>
<name>A0A1X0QFY3_9MICR</name>
<gene>
    <name evidence="2" type="ORF">A0H76_2099</name>
</gene>
<accession>A0A1X0QFY3</accession>
<feature type="transmembrane region" description="Helical" evidence="1">
    <location>
        <begin position="146"/>
        <end position="170"/>
    </location>
</feature>
<dbReference type="AlphaFoldDB" id="A0A1X0QFY3"/>
<sequence>MEITKVVGHINNFSKEFIEKDNHFIDNLKYVSVYLVCMVFYVIKDKCEKFGEIIDNILIKKLKDGQSLEDVIFCICFIAFSFSCFIPKCDLGLFFISFISLSKLNDFYEEYLNRINFLKDKNVKIVLAVIGVLLIYFMLKFFSKMITYIIWIVANIVLVTGCVILCYNWITKETHGDILKILLYILLFLRLFIVVEKFFKILVQSFAYIANAIMCIHVLGFICSEYLKISFFNNVINYLNDGMELIFKDLLTKGETVIENVGLIKKLEEFCKNETCFNYLMYVYLHVFICYVIYNLIASIFFKGCSGQKEKEVHHYHMNYSNKERQ</sequence>
<feature type="transmembrane region" description="Helical" evidence="1">
    <location>
        <begin position="279"/>
        <end position="302"/>
    </location>
</feature>
<evidence type="ECO:0000313" key="2">
    <source>
        <dbReference type="EMBL" id="ORD98667.1"/>
    </source>
</evidence>
<feature type="transmembrane region" description="Helical" evidence="1">
    <location>
        <begin position="182"/>
        <end position="199"/>
    </location>
</feature>
<dbReference type="EMBL" id="LTAI01000520">
    <property type="protein sequence ID" value="ORD98667.1"/>
    <property type="molecule type" value="Genomic_DNA"/>
</dbReference>
<keyword evidence="1" id="KW-0812">Transmembrane</keyword>
<dbReference type="Proteomes" id="UP000192501">
    <property type="component" value="Unassembled WGS sequence"/>
</dbReference>
<proteinExistence type="predicted"/>
<keyword evidence="1" id="KW-1133">Transmembrane helix</keyword>
<evidence type="ECO:0000256" key="1">
    <source>
        <dbReference type="SAM" id="Phobius"/>
    </source>
</evidence>
<keyword evidence="1" id="KW-0472">Membrane</keyword>
<feature type="transmembrane region" description="Helical" evidence="1">
    <location>
        <begin position="121"/>
        <end position="139"/>
    </location>
</feature>
<feature type="transmembrane region" description="Helical" evidence="1">
    <location>
        <begin position="206"/>
        <end position="227"/>
    </location>
</feature>
<comment type="caution">
    <text evidence="2">The sequence shown here is derived from an EMBL/GenBank/DDBJ whole genome shotgun (WGS) entry which is preliminary data.</text>
</comment>
<dbReference type="VEuPathDB" id="MicrosporidiaDB:HERIO_362"/>